<organism evidence="1 2">
    <name type="scientific">Aphis craccivora</name>
    <name type="common">Cowpea aphid</name>
    <dbReference type="NCBI Taxonomy" id="307492"/>
    <lineage>
        <taxon>Eukaryota</taxon>
        <taxon>Metazoa</taxon>
        <taxon>Ecdysozoa</taxon>
        <taxon>Arthropoda</taxon>
        <taxon>Hexapoda</taxon>
        <taxon>Insecta</taxon>
        <taxon>Pterygota</taxon>
        <taxon>Neoptera</taxon>
        <taxon>Paraneoptera</taxon>
        <taxon>Hemiptera</taxon>
        <taxon>Sternorrhyncha</taxon>
        <taxon>Aphidomorpha</taxon>
        <taxon>Aphidoidea</taxon>
        <taxon>Aphididae</taxon>
        <taxon>Aphidini</taxon>
        <taxon>Aphis</taxon>
        <taxon>Aphis</taxon>
    </lineage>
</organism>
<keyword evidence="2" id="KW-1185">Reference proteome</keyword>
<accession>A0A6G0ZED0</accession>
<evidence type="ECO:0000313" key="1">
    <source>
        <dbReference type="EMBL" id="KAF0769091.1"/>
    </source>
</evidence>
<dbReference type="AlphaFoldDB" id="A0A6G0ZED0"/>
<dbReference type="OrthoDB" id="10552687at2759"/>
<dbReference type="EMBL" id="VUJU01000652">
    <property type="protein sequence ID" value="KAF0769091.1"/>
    <property type="molecule type" value="Genomic_DNA"/>
</dbReference>
<proteinExistence type="predicted"/>
<gene>
    <name evidence="1" type="ORF">FWK35_00005395</name>
</gene>
<name>A0A6G0ZED0_APHCR</name>
<protein>
    <submittedName>
        <fullName evidence="1">Uncharacterized protein</fullName>
    </submittedName>
</protein>
<reference evidence="1 2" key="1">
    <citation type="submission" date="2019-08" db="EMBL/GenBank/DDBJ databases">
        <title>Whole genome of Aphis craccivora.</title>
        <authorList>
            <person name="Voronova N.V."/>
            <person name="Shulinski R.S."/>
            <person name="Bandarenka Y.V."/>
            <person name="Zhorov D.G."/>
            <person name="Warner D."/>
        </authorList>
    </citation>
    <scope>NUCLEOTIDE SEQUENCE [LARGE SCALE GENOMIC DNA]</scope>
    <source>
        <strain evidence="1">180601</strain>
        <tissue evidence="1">Whole Body</tissue>
    </source>
</reference>
<comment type="caution">
    <text evidence="1">The sequence shown here is derived from an EMBL/GenBank/DDBJ whole genome shotgun (WGS) entry which is preliminary data.</text>
</comment>
<evidence type="ECO:0000313" key="2">
    <source>
        <dbReference type="Proteomes" id="UP000478052"/>
    </source>
</evidence>
<dbReference type="Proteomes" id="UP000478052">
    <property type="component" value="Unassembled WGS sequence"/>
</dbReference>
<sequence length="100" mass="11567">MVTVRFHSLLCTTIHHLRPGGLLPRTRDPLPLLRRGRENRLLMNGVMYASAGDDRGQMIHSYCICYLPKTRTEEREKTRSKRVTHVSSAVPRHINASRYI</sequence>